<feature type="transmembrane region" description="Helical" evidence="8">
    <location>
        <begin position="516"/>
        <end position="539"/>
    </location>
</feature>
<feature type="transmembrane region" description="Helical" evidence="8">
    <location>
        <begin position="432"/>
        <end position="452"/>
    </location>
</feature>
<dbReference type="Proteomes" id="UP001520878">
    <property type="component" value="Unassembled WGS sequence"/>
</dbReference>
<dbReference type="SUPFAM" id="SSF82866">
    <property type="entry name" value="Multidrug efflux transporter AcrB transmembrane domain"/>
    <property type="match status" value="2"/>
</dbReference>
<organism evidence="9 10">
    <name type="scientific">Fluctibacter halophilus</name>
    <dbReference type="NCBI Taxonomy" id="226011"/>
    <lineage>
        <taxon>Bacteria</taxon>
        <taxon>Pseudomonadati</taxon>
        <taxon>Pseudomonadota</taxon>
        <taxon>Gammaproteobacteria</taxon>
        <taxon>Alteromonadales</taxon>
        <taxon>Alteromonadaceae</taxon>
        <taxon>Fluctibacter</taxon>
    </lineage>
</organism>
<evidence type="ECO:0000256" key="8">
    <source>
        <dbReference type="SAM" id="Phobius"/>
    </source>
</evidence>
<dbReference type="Gene3D" id="3.30.70.1440">
    <property type="entry name" value="Multidrug efflux transporter AcrB pore domain"/>
    <property type="match status" value="1"/>
</dbReference>
<feature type="transmembrane region" description="Helical" evidence="8">
    <location>
        <begin position="12"/>
        <end position="30"/>
    </location>
</feature>
<comment type="similarity">
    <text evidence="2">Belongs to the resistance-nodulation-cell division (RND) (TC 2.A.6) family.</text>
</comment>
<dbReference type="Gene3D" id="1.20.1640.10">
    <property type="entry name" value="Multidrug efflux transporter AcrB transmembrane domain"/>
    <property type="match status" value="2"/>
</dbReference>
<feature type="transmembrane region" description="Helical" evidence="8">
    <location>
        <begin position="888"/>
        <end position="912"/>
    </location>
</feature>
<feature type="transmembrane region" description="Helical" evidence="8">
    <location>
        <begin position="359"/>
        <end position="379"/>
    </location>
</feature>
<dbReference type="InterPro" id="IPR027463">
    <property type="entry name" value="AcrB_DN_DC_subdom"/>
</dbReference>
<dbReference type="Gene3D" id="3.30.70.1320">
    <property type="entry name" value="Multidrug efflux transporter AcrB pore domain like"/>
    <property type="match status" value="1"/>
</dbReference>
<dbReference type="NCBIfam" id="TIGR00914">
    <property type="entry name" value="2A0601"/>
    <property type="match status" value="1"/>
</dbReference>
<dbReference type="PRINTS" id="PR00702">
    <property type="entry name" value="ACRIFLAVINRP"/>
</dbReference>
<feature type="transmembrane region" description="Helical" evidence="8">
    <location>
        <begin position="862"/>
        <end position="881"/>
    </location>
</feature>
<reference evidence="9 10" key="1">
    <citation type="submission" date="2021-10" db="EMBL/GenBank/DDBJ databases">
        <title>Draft genome of Aestuariibacter halophilus JC2043.</title>
        <authorList>
            <person name="Emsley S.A."/>
            <person name="Pfannmuller K.M."/>
            <person name="Ushijima B."/>
            <person name="Saw J.H."/>
            <person name="Videau P."/>
        </authorList>
    </citation>
    <scope>NUCLEOTIDE SEQUENCE [LARGE SCALE GENOMIC DNA]</scope>
    <source>
        <strain evidence="9 10">JC2043</strain>
    </source>
</reference>
<dbReference type="PANTHER" id="PTHR32063:SF68">
    <property type="entry name" value="PROBALE CATION EFFLUX SYSTEM PROTEIN"/>
    <property type="match status" value="1"/>
</dbReference>
<feature type="transmembrane region" description="Helical" evidence="8">
    <location>
        <begin position="464"/>
        <end position="492"/>
    </location>
</feature>
<dbReference type="PANTHER" id="PTHR32063">
    <property type="match status" value="1"/>
</dbReference>
<keyword evidence="5 8" id="KW-0812">Transmembrane</keyword>
<evidence type="ECO:0000256" key="4">
    <source>
        <dbReference type="ARBA" id="ARBA00022475"/>
    </source>
</evidence>
<evidence type="ECO:0000313" key="10">
    <source>
        <dbReference type="Proteomes" id="UP001520878"/>
    </source>
</evidence>
<dbReference type="InterPro" id="IPR004763">
    <property type="entry name" value="CusA-like"/>
</dbReference>
<evidence type="ECO:0000256" key="2">
    <source>
        <dbReference type="ARBA" id="ARBA00010942"/>
    </source>
</evidence>
<dbReference type="Gene3D" id="3.30.70.1430">
    <property type="entry name" value="Multidrug efflux transporter AcrB pore domain"/>
    <property type="match status" value="2"/>
</dbReference>
<proteinExistence type="inferred from homology"/>
<keyword evidence="10" id="KW-1185">Reference proteome</keyword>
<comment type="caution">
    <text evidence="9">The sequence shown here is derived from an EMBL/GenBank/DDBJ whole genome shotgun (WGS) entry which is preliminary data.</text>
</comment>
<feature type="transmembrane region" description="Helical" evidence="8">
    <location>
        <begin position="329"/>
        <end position="352"/>
    </location>
</feature>
<feature type="transmembrane region" description="Helical" evidence="8">
    <location>
        <begin position="959"/>
        <end position="979"/>
    </location>
</feature>
<dbReference type="SUPFAM" id="SSF82714">
    <property type="entry name" value="Multidrug efflux transporter AcrB TolC docking domain, DN and DC subdomains"/>
    <property type="match status" value="2"/>
</dbReference>
<feature type="transmembrane region" description="Helical" evidence="8">
    <location>
        <begin position="385"/>
        <end position="411"/>
    </location>
</feature>
<keyword evidence="7 8" id="KW-0472">Membrane</keyword>
<protein>
    <submittedName>
        <fullName evidence="9">CusA/CzcA family heavy metal efflux RND transporter</fullName>
    </submittedName>
</protein>
<dbReference type="SUPFAM" id="SSF82693">
    <property type="entry name" value="Multidrug efflux transporter AcrB pore domain, PN1, PN2, PC1 and PC2 subdomains"/>
    <property type="match status" value="3"/>
</dbReference>
<dbReference type="RefSeq" id="WP_229161776.1">
    <property type="nucleotide sequence ID" value="NZ_JAJEWP010000005.1"/>
</dbReference>
<comment type="subcellular location">
    <subcellularLocation>
        <location evidence="1">Cell membrane</location>
        <topology evidence="1">Multi-pass membrane protein</topology>
    </subcellularLocation>
</comment>
<keyword evidence="4" id="KW-1003">Cell membrane</keyword>
<dbReference type="Pfam" id="PF00873">
    <property type="entry name" value="ACR_tran"/>
    <property type="match status" value="1"/>
</dbReference>
<keyword evidence="6 8" id="KW-1133">Transmembrane helix</keyword>
<name>A0ABS8GAB5_9ALTE</name>
<evidence type="ECO:0000256" key="5">
    <source>
        <dbReference type="ARBA" id="ARBA00022692"/>
    </source>
</evidence>
<feature type="transmembrane region" description="Helical" evidence="8">
    <location>
        <begin position="918"/>
        <end position="938"/>
    </location>
</feature>
<evidence type="ECO:0000256" key="6">
    <source>
        <dbReference type="ARBA" id="ARBA00022989"/>
    </source>
</evidence>
<evidence type="ECO:0000313" key="9">
    <source>
        <dbReference type="EMBL" id="MCC2617534.1"/>
    </source>
</evidence>
<feature type="transmembrane region" description="Helical" evidence="8">
    <location>
        <begin position="991"/>
        <end position="1014"/>
    </location>
</feature>
<evidence type="ECO:0000256" key="1">
    <source>
        <dbReference type="ARBA" id="ARBA00004651"/>
    </source>
</evidence>
<evidence type="ECO:0000256" key="3">
    <source>
        <dbReference type="ARBA" id="ARBA00022448"/>
    </source>
</evidence>
<dbReference type="EMBL" id="JAJEWP010000005">
    <property type="protein sequence ID" value="MCC2617534.1"/>
    <property type="molecule type" value="Genomic_DNA"/>
</dbReference>
<keyword evidence="3" id="KW-0813">Transport</keyword>
<gene>
    <name evidence="9" type="ORF">LJ739_14870</name>
</gene>
<dbReference type="Gene3D" id="3.30.2090.10">
    <property type="entry name" value="Multidrug efflux transporter AcrB TolC docking domain, DN and DC subdomains"/>
    <property type="match status" value="2"/>
</dbReference>
<evidence type="ECO:0000256" key="7">
    <source>
        <dbReference type="ARBA" id="ARBA00023136"/>
    </source>
</evidence>
<dbReference type="InterPro" id="IPR001036">
    <property type="entry name" value="Acrflvin-R"/>
</dbReference>
<accession>A0ABS8GAB5</accession>
<sequence length="1022" mass="110509">MAALLRFALTQRVFVLIAAAVLMFVGWRAWNEIPIDAFPDISPTQVKIVIKAPGMTTTEVEAQITRPIELELLGIPRQEMLRSTTKYAITSITLDFEQGTDIYWARQQVNERLSNVWAQLPSFISGGVAPMSTPLSEMFMFTVDNPSLTLQQRRDLLDWTIRPVLRAVPGVAELNSLGGYVKTFEITPDVSTLMQLGLSQDDLVSAINDAHQNVGLGRMNRGVDTLIVRTQGRFETLDDIKALAVPTPDGRSIRLSEVATVSIGSLTRYGAVTKNGEEAVQGLVIALKGSNTAQVVADVKTRLADLQPSLPEGTTINVFYDRAELIDTAVGTITEALIEAVVLVIVLLALFLGNVRAALTVSLILPLAALSTFILMHTFDLTANLMSLGGLVIAIGMLVDASVVVVENVATHQQRKAPLPFLHVIFRASKEVTAPVVAGTIIVVVVFSPLFTLSGLEGKLFAPVALTIVFAMVSALILSLTVTPVIASWLMAGTEAPMPKYMVWLQQVFLTSVRRVLATPGPAIAVALVALVAGGYLFVVIGKSFMPTMDEGDIIVQFEKSPGINLDASVAIDTQAEKHLLATVPEVLQVVARTGSDELGLDPMGLNETDVFLQLKPRDEWRQGSKAELIDDIRAALAGYTGLNQNFTQPIQMRVSEMLTGTSGDVSIKVFGDDVETLAGLTSDIQRLVTKVQGSSDVQAAMIEGGQYLNIKPKPAVAAQLGVSVRSLADQLIVQLEGREIGQISQGETFIPLRLSASAVQNQPLRLGSIEDVRHWPVLLPNQRVLPLSDVADIALQEGPLLIEREQSRRFAVVTSNVTGRDVVGFVNELQSQIQQQITLPNGYWIDFGGEFENQQRAMGNLLLVVPVALLLIFVILFTTFRSVWLSLLILANIPFALVGGIASLYVSGAYLSVPASVGFIALLGVAVLNGVVMVSFLEQLRLRIADLTERVEQGAVRRLRPVLMTATTAMFGLFPLAFATGPGAEIQQPLAIVVIGGLVTSTLTTLYLLPVFYRLLEKRRG</sequence>